<keyword evidence="2" id="KW-0732">Signal</keyword>
<evidence type="ECO:0000256" key="2">
    <source>
        <dbReference type="SAM" id="SignalP"/>
    </source>
</evidence>
<evidence type="ECO:0000313" key="3">
    <source>
        <dbReference type="EMBL" id="BCL29751.1"/>
    </source>
</evidence>
<keyword evidence="4" id="KW-1185">Reference proteome</keyword>
<protein>
    <recommendedName>
        <fullName evidence="5">Lipoprotein</fullName>
    </recommendedName>
</protein>
<dbReference type="RefSeq" id="WP_190851803.1">
    <property type="nucleotide sequence ID" value="NZ_AP023440.1"/>
</dbReference>
<sequence length="188" mass="18798">MGARVLSLAVAATCVLLPLTACGGASTEPSTGAATGGSRASDATAGSATTAPPASLSARDTVAVVAWFKDSRHHEGLESLDKVLSRYTAGSATSDAGTVLTACNELAHDVRILKTFDPIPDAPAQAAWASALADLEQGAADCAAAIRDNDTAQSAEAESGIKKGDSEYAAVVDRLGTILGVDPTNSPT</sequence>
<evidence type="ECO:0000256" key="1">
    <source>
        <dbReference type="SAM" id="MobiDB-lite"/>
    </source>
</evidence>
<feature type="compositionally biased region" description="Low complexity" evidence="1">
    <location>
        <begin position="29"/>
        <end position="53"/>
    </location>
</feature>
<dbReference type="Proteomes" id="UP000516444">
    <property type="component" value="Chromosome"/>
</dbReference>
<proteinExistence type="predicted"/>
<dbReference type="AlphaFoldDB" id="A0A7G1P4X9"/>
<organism evidence="3 4">
    <name type="scientific">Streptomyces aurantiacus</name>
    <dbReference type="NCBI Taxonomy" id="47760"/>
    <lineage>
        <taxon>Bacteria</taxon>
        <taxon>Bacillati</taxon>
        <taxon>Actinomycetota</taxon>
        <taxon>Actinomycetes</taxon>
        <taxon>Kitasatosporales</taxon>
        <taxon>Streptomycetaceae</taxon>
        <taxon>Streptomyces</taxon>
        <taxon>Streptomyces aurantiacus group</taxon>
    </lineage>
</organism>
<gene>
    <name evidence="3" type="ORF">GCM10017557_46100</name>
</gene>
<evidence type="ECO:0008006" key="5">
    <source>
        <dbReference type="Google" id="ProtNLM"/>
    </source>
</evidence>
<feature type="chain" id="PRO_5038392687" description="Lipoprotein" evidence="2">
    <location>
        <begin position="24"/>
        <end position="188"/>
    </location>
</feature>
<feature type="region of interest" description="Disordered" evidence="1">
    <location>
        <begin position="27"/>
        <end position="53"/>
    </location>
</feature>
<evidence type="ECO:0000313" key="4">
    <source>
        <dbReference type="Proteomes" id="UP000516444"/>
    </source>
</evidence>
<dbReference type="KEGG" id="sgm:GCM10017557_46100"/>
<dbReference type="EMBL" id="AP023440">
    <property type="protein sequence ID" value="BCL29751.1"/>
    <property type="molecule type" value="Genomic_DNA"/>
</dbReference>
<feature type="signal peptide" evidence="2">
    <location>
        <begin position="1"/>
        <end position="23"/>
    </location>
</feature>
<name>A0A7G1P4X9_9ACTN</name>
<accession>A0A7G1P4X9</accession>
<reference evidence="3 4" key="1">
    <citation type="journal article" date="2014" name="Int. J. Syst. Evol. Microbiol.">
        <title>Complete genome sequence of Corynebacterium casei LMG S-19264T (=DSM 44701T), isolated from a smear-ripened cheese.</title>
        <authorList>
            <consortium name="US DOE Joint Genome Institute (JGI-PGF)"/>
            <person name="Walter F."/>
            <person name="Albersmeier A."/>
            <person name="Kalinowski J."/>
            <person name="Ruckert C."/>
        </authorList>
    </citation>
    <scope>NUCLEOTIDE SEQUENCE [LARGE SCALE GENOMIC DNA]</scope>
    <source>
        <strain evidence="3 4">JCM 4677</strain>
    </source>
</reference>